<evidence type="ECO:0008006" key="4">
    <source>
        <dbReference type="Google" id="ProtNLM"/>
    </source>
</evidence>
<dbReference type="CDD" id="cd20558">
    <property type="entry name" value="CYCLIN_ScPCL7-like"/>
    <property type="match status" value="1"/>
</dbReference>
<dbReference type="PANTHER" id="PTHR15615">
    <property type="match status" value="1"/>
</dbReference>
<dbReference type="InterPro" id="IPR036915">
    <property type="entry name" value="Cyclin-like_sf"/>
</dbReference>
<proteinExistence type="predicted"/>
<dbReference type="GeneID" id="89977097"/>
<dbReference type="Gene3D" id="1.10.472.10">
    <property type="entry name" value="Cyclin-like"/>
    <property type="match status" value="1"/>
</dbReference>
<dbReference type="GO" id="GO:0019901">
    <property type="term" value="F:protein kinase binding"/>
    <property type="evidence" value="ECO:0007669"/>
    <property type="project" value="InterPro"/>
</dbReference>
<dbReference type="GO" id="GO:0016538">
    <property type="term" value="F:cyclin-dependent protein serine/threonine kinase regulator activity"/>
    <property type="evidence" value="ECO:0007669"/>
    <property type="project" value="TreeGrafter"/>
</dbReference>
<gene>
    <name evidence="2" type="ORF">LTR84_008935</name>
</gene>
<dbReference type="GO" id="GO:0005634">
    <property type="term" value="C:nucleus"/>
    <property type="evidence" value="ECO:0007669"/>
    <property type="project" value="TreeGrafter"/>
</dbReference>
<dbReference type="InterPro" id="IPR013922">
    <property type="entry name" value="Cyclin_PHO80-like"/>
</dbReference>
<reference evidence="2 3" key="1">
    <citation type="submission" date="2023-08" db="EMBL/GenBank/DDBJ databases">
        <title>Black Yeasts Isolated from many extreme environments.</title>
        <authorList>
            <person name="Coleine C."/>
            <person name="Stajich J.E."/>
            <person name="Selbmann L."/>
        </authorList>
    </citation>
    <scope>NUCLEOTIDE SEQUENCE [LARGE SCALE GENOMIC DNA]</scope>
    <source>
        <strain evidence="2 3">CCFEE 5792</strain>
    </source>
</reference>
<dbReference type="SUPFAM" id="SSF47954">
    <property type="entry name" value="Cyclin-like"/>
    <property type="match status" value="1"/>
</dbReference>
<keyword evidence="3" id="KW-1185">Reference proteome</keyword>
<protein>
    <recommendedName>
        <fullName evidence="4">Cyclin-domain-containing protein</fullName>
    </recommendedName>
</protein>
<sequence length="354" mass="38852">MGENDGQTCRQEDATVTKTPPKLPAPPEPENDKGIFPSIKSPELEGLEGITAENVDVFKLDAVAALKLLCRSVDDLVQITGDIPPTPPARSRGTSPAKGFSKLREVTPGEITTPEKKTFGLRPPGSQAHDIIDGVQFAKTPIGSPEAQAHEPISAAQIIGAHAQPIYIQHGALARKFYSKRPPPISTEDYLMRMHKYCPMSTAVYLASSLYITRLAIQDRILPVTPRNVHRLLLACLRVAMKALEDLSWPHARFSKVGGVSESELGRLEITFCYLMDFALKVDAAMLQREAESLCRKDRYDNIVLDSPLSPLELRIPEEGERKSRSAEKRKASSTLPSRPLVKVGNAIEVMGQS</sequence>
<dbReference type="PANTHER" id="PTHR15615:SF32">
    <property type="entry name" value="PROTEIN KINASE COMPLEX COMPONENT, PUTATIVE (AFU_ORTHOLOGUE AFUA_2G07660)-RELATED"/>
    <property type="match status" value="1"/>
</dbReference>
<dbReference type="AlphaFoldDB" id="A0AAV9MWB9"/>
<dbReference type="GO" id="GO:0000307">
    <property type="term" value="C:cyclin-dependent protein kinase holoenzyme complex"/>
    <property type="evidence" value="ECO:0007669"/>
    <property type="project" value="TreeGrafter"/>
</dbReference>
<comment type="caution">
    <text evidence="2">The sequence shown here is derived from an EMBL/GenBank/DDBJ whole genome shotgun (WGS) entry which is preliminary data.</text>
</comment>
<dbReference type="Proteomes" id="UP001358417">
    <property type="component" value="Unassembled WGS sequence"/>
</dbReference>
<evidence type="ECO:0000256" key="1">
    <source>
        <dbReference type="SAM" id="MobiDB-lite"/>
    </source>
</evidence>
<dbReference type="EMBL" id="JAVRRD010000034">
    <property type="protein sequence ID" value="KAK5045842.1"/>
    <property type="molecule type" value="Genomic_DNA"/>
</dbReference>
<name>A0AAV9MWB9_9EURO</name>
<dbReference type="Pfam" id="PF08613">
    <property type="entry name" value="Cyclin"/>
    <property type="match status" value="1"/>
</dbReference>
<evidence type="ECO:0000313" key="2">
    <source>
        <dbReference type="EMBL" id="KAK5045842.1"/>
    </source>
</evidence>
<feature type="region of interest" description="Disordered" evidence="1">
    <location>
        <begin position="1"/>
        <end position="40"/>
    </location>
</feature>
<evidence type="ECO:0000313" key="3">
    <source>
        <dbReference type="Proteomes" id="UP001358417"/>
    </source>
</evidence>
<feature type="compositionally biased region" description="Basic and acidic residues" evidence="1">
    <location>
        <begin position="315"/>
        <end position="331"/>
    </location>
</feature>
<feature type="region of interest" description="Disordered" evidence="1">
    <location>
        <begin position="315"/>
        <end position="340"/>
    </location>
</feature>
<organism evidence="2 3">
    <name type="scientific">Exophiala bonariae</name>
    <dbReference type="NCBI Taxonomy" id="1690606"/>
    <lineage>
        <taxon>Eukaryota</taxon>
        <taxon>Fungi</taxon>
        <taxon>Dikarya</taxon>
        <taxon>Ascomycota</taxon>
        <taxon>Pezizomycotina</taxon>
        <taxon>Eurotiomycetes</taxon>
        <taxon>Chaetothyriomycetidae</taxon>
        <taxon>Chaetothyriales</taxon>
        <taxon>Herpotrichiellaceae</taxon>
        <taxon>Exophiala</taxon>
    </lineage>
</organism>
<accession>A0AAV9MWB9</accession>
<dbReference type="RefSeq" id="XP_064701453.1">
    <property type="nucleotide sequence ID" value="XM_064852478.1"/>
</dbReference>